<accession>A0AA41W895</accession>
<dbReference type="GO" id="GO:0008914">
    <property type="term" value="F:leucyl-tRNA--protein transferase activity"/>
    <property type="evidence" value="ECO:0007669"/>
    <property type="project" value="UniProtKB-UniRule"/>
</dbReference>
<feature type="domain" description="N-end rule aminoacyl transferase C-terminal" evidence="6">
    <location>
        <begin position="107"/>
        <end position="225"/>
    </location>
</feature>
<keyword evidence="3 4" id="KW-0012">Acyltransferase</keyword>
<dbReference type="GO" id="GO:0071596">
    <property type="term" value="P:ubiquitin-dependent protein catabolic process via the N-end rule pathway"/>
    <property type="evidence" value="ECO:0007669"/>
    <property type="project" value="InterPro"/>
</dbReference>
<dbReference type="Proteomes" id="UP001165393">
    <property type="component" value="Unassembled WGS sequence"/>
</dbReference>
<dbReference type="Pfam" id="PF04377">
    <property type="entry name" value="ATE_C"/>
    <property type="match status" value="1"/>
</dbReference>
<comment type="subcellular location">
    <subcellularLocation>
        <location evidence="4">Cytoplasm</location>
    </subcellularLocation>
</comment>
<comment type="similarity">
    <text evidence="4">Belongs to the R-transferase family. Bpt subfamily.</text>
</comment>
<evidence type="ECO:0000259" key="6">
    <source>
        <dbReference type="Pfam" id="PF04377"/>
    </source>
</evidence>
<reference evidence="7 8" key="1">
    <citation type="journal article" date="2013" name="Antonie Van Leeuwenhoek">
        <title>Echinimonas agarilytica gen. nov., sp. nov., a new gammaproteobacterium isolated from the sea urchin Strongylocentrotus intermedius.</title>
        <authorList>
            <person name="Nedashkovskaya O.I."/>
            <person name="Stenkova A.M."/>
            <person name="Zhukova N.V."/>
            <person name="Van Trappen S."/>
            <person name="Lee J.S."/>
            <person name="Kim S.B."/>
        </authorList>
    </citation>
    <scope>NUCLEOTIDE SEQUENCE [LARGE SCALE GENOMIC DNA]</scope>
    <source>
        <strain evidence="7 8">KMM 6351</strain>
    </source>
</reference>
<dbReference type="Pfam" id="PF04376">
    <property type="entry name" value="ATE_N"/>
    <property type="match status" value="1"/>
</dbReference>
<dbReference type="PIRSF" id="PIRSF037208">
    <property type="entry name" value="ATE_pro_prd"/>
    <property type="match status" value="1"/>
</dbReference>
<dbReference type="PANTHER" id="PTHR21367:SF1">
    <property type="entry name" value="ARGINYL-TRNA--PROTEIN TRANSFERASE 1"/>
    <property type="match status" value="1"/>
</dbReference>
<keyword evidence="8" id="KW-1185">Reference proteome</keyword>
<evidence type="ECO:0000256" key="4">
    <source>
        <dbReference type="HAMAP-Rule" id="MF_00689"/>
    </source>
</evidence>
<comment type="catalytic activity">
    <reaction evidence="4">
        <text>N-terminal L-aspartyl-[protein] + L-leucyl-tRNA(Leu) = N-terminal L-leucyl-L-aspartyl-[protein] + tRNA(Leu) + H(+)</text>
        <dbReference type="Rhea" id="RHEA:50420"/>
        <dbReference type="Rhea" id="RHEA-COMP:9613"/>
        <dbReference type="Rhea" id="RHEA-COMP:9622"/>
        <dbReference type="Rhea" id="RHEA-COMP:12669"/>
        <dbReference type="Rhea" id="RHEA-COMP:12674"/>
        <dbReference type="ChEBI" id="CHEBI:15378"/>
        <dbReference type="ChEBI" id="CHEBI:64720"/>
        <dbReference type="ChEBI" id="CHEBI:78442"/>
        <dbReference type="ChEBI" id="CHEBI:78494"/>
        <dbReference type="ChEBI" id="CHEBI:133042"/>
        <dbReference type="EC" id="2.3.2.29"/>
    </reaction>
</comment>
<proteinExistence type="inferred from homology"/>
<evidence type="ECO:0000313" key="7">
    <source>
        <dbReference type="EMBL" id="MCM2680765.1"/>
    </source>
</evidence>
<name>A0AA41W895_9GAMM</name>
<evidence type="ECO:0000256" key="1">
    <source>
        <dbReference type="ARBA" id="ARBA00022490"/>
    </source>
</evidence>
<dbReference type="SUPFAM" id="SSF55729">
    <property type="entry name" value="Acyl-CoA N-acyltransferases (Nat)"/>
    <property type="match status" value="1"/>
</dbReference>
<comment type="function">
    <text evidence="4">Functions in the N-end rule pathway of protein degradation where it conjugates Leu from its aminoacyl-tRNA to the N-termini of proteins containing an N-terminal aspartate or glutamate.</text>
</comment>
<dbReference type="HAMAP" id="MF_00689">
    <property type="entry name" value="Bpt"/>
    <property type="match status" value="1"/>
</dbReference>
<dbReference type="AlphaFoldDB" id="A0AA41W895"/>
<evidence type="ECO:0000256" key="3">
    <source>
        <dbReference type="ARBA" id="ARBA00023315"/>
    </source>
</evidence>
<feature type="domain" description="N-end aminoacyl transferase N-terminal" evidence="5">
    <location>
        <begin position="18"/>
        <end position="87"/>
    </location>
</feature>
<evidence type="ECO:0000256" key="2">
    <source>
        <dbReference type="ARBA" id="ARBA00022679"/>
    </source>
</evidence>
<dbReference type="InterPro" id="IPR007471">
    <property type="entry name" value="N-end_Aminoacyl_Trfase_N"/>
</dbReference>
<protein>
    <recommendedName>
        <fullName evidence="4">Aspartate/glutamate leucyltransferase</fullName>
        <ecNumber evidence="4">2.3.2.29</ecNumber>
    </recommendedName>
</protein>
<dbReference type="EMBL" id="JAMQGP010000007">
    <property type="protein sequence ID" value="MCM2680765.1"/>
    <property type="molecule type" value="Genomic_DNA"/>
</dbReference>
<evidence type="ECO:0000313" key="8">
    <source>
        <dbReference type="Proteomes" id="UP001165393"/>
    </source>
</evidence>
<dbReference type="NCBIfam" id="NF002346">
    <property type="entry name" value="PRK01305.2-3"/>
    <property type="match status" value="1"/>
</dbReference>
<dbReference type="GO" id="GO:0004057">
    <property type="term" value="F:arginyl-tRNA--protein transferase activity"/>
    <property type="evidence" value="ECO:0007669"/>
    <property type="project" value="InterPro"/>
</dbReference>
<gene>
    <name evidence="4" type="primary">bpt</name>
    <name evidence="7" type="ORF">NAF29_13985</name>
</gene>
<dbReference type="NCBIfam" id="NF002342">
    <property type="entry name" value="PRK01305.1-3"/>
    <property type="match status" value="1"/>
</dbReference>
<keyword evidence="2 4" id="KW-0808">Transferase</keyword>
<dbReference type="NCBIfam" id="NF002345">
    <property type="entry name" value="PRK01305.2-2"/>
    <property type="match status" value="1"/>
</dbReference>
<dbReference type="PANTHER" id="PTHR21367">
    <property type="entry name" value="ARGININE-TRNA-PROTEIN TRANSFERASE 1"/>
    <property type="match status" value="1"/>
</dbReference>
<dbReference type="InterPro" id="IPR016181">
    <property type="entry name" value="Acyl_CoA_acyltransferase"/>
</dbReference>
<dbReference type="GO" id="GO:0005737">
    <property type="term" value="C:cytoplasm"/>
    <property type="evidence" value="ECO:0007669"/>
    <property type="project" value="UniProtKB-SubCell"/>
</dbReference>
<dbReference type="RefSeq" id="WP_251262246.1">
    <property type="nucleotide sequence ID" value="NZ_JAMQGP010000007.1"/>
</dbReference>
<sequence length="240" mass="27638">MTNENLTSARLAITNAMDCSYIVGNEEQLLFVLDKQVLNDDSYEQLLAQGFRRSGGDIYRPHCPSCSACKSLRVDVEQFKPSTSQKRVNKKNAHIDWRATLTPHPDHYPLYERYISERHQDGSMYPPNPNHMENFTQCSWLQVMYVEGWLGDKLIAVAVTDLLPNALSALYTFFSPELDKLSLGTACVLKQIEFAKQLEKKHVYLGYQIDECPAMNYKSRYRPHQEFVDGLWLPHKKASD</sequence>
<comment type="caution">
    <text evidence="7">The sequence shown here is derived from an EMBL/GenBank/DDBJ whole genome shotgun (WGS) entry which is preliminary data.</text>
</comment>
<evidence type="ECO:0000259" key="5">
    <source>
        <dbReference type="Pfam" id="PF04376"/>
    </source>
</evidence>
<keyword evidence="1 4" id="KW-0963">Cytoplasm</keyword>
<organism evidence="7 8">
    <name type="scientific">Echinimonas agarilytica</name>
    <dbReference type="NCBI Taxonomy" id="1215918"/>
    <lineage>
        <taxon>Bacteria</taxon>
        <taxon>Pseudomonadati</taxon>
        <taxon>Pseudomonadota</taxon>
        <taxon>Gammaproteobacteria</taxon>
        <taxon>Alteromonadales</taxon>
        <taxon>Echinimonadaceae</taxon>
        <taxon>Echinimonas</taxon>
    </lineage>
</organism>
<dbReference type="InterPro" id="IPR007472">
    <property type="entry name" value="N-end_Aminoacyl_Trfase_C"/>
</dbReference>
<comment type="catalytic activity">
    <reaction evidence="4">
        <text>N-terminal L-glutamyl-[protein] + L-leucyl-tRNA(Leu) = N-terminal L-leucyl-L-glutamyl-[protein] + tRNA(Leu) + H(+)</text>
        <dbReference type="Rhea" id="RHEA:50412"/>
        <dbReference type="Rhea" id="RHEA-COMP:9613"/>
        <dbReference type="Rhea" id="RHEA-COMP:9622"/>
        <dbReference type="Rhea" id="RHEA-COMP:12664"/>
        <dbReference type="Rhea" id="RHEA-COMP:12668"/>
        <dbReference type="ChEBI" id="CHEBI:15378"/>
        <dbReference type="ChEBI" id="CHEBI:64721"/>
        <dbReference type="ChEBI" id="CHEBI:78442"/>
        <dbReference type="ChEBI" id="CHEBI:78494"/>
        <dbReference type="ChEBI" id="CHEBI:133041"/>
        <dbReference type="EC" id="2.3.2.29"/>
    </reaction>
</comment>
<dbReference type="InterPro" id="IPR030700">
    <property type="entry name" value="N-end_Aminoacyl_Trfase"/>
</dbReference>
<dbReference type="EC" id="2.3.2.29" evidence="4"/>
<dbReference type="InterPro" id="IPR017138">
    <property type="entry name" value="Asp_Glu_LeuTrfase"/>
</dbReference>